<keyword evidence="4" id="KW-0479">Metal-binding</keyword>
<evidence type="ECO:0000256" key="5">
    <source>
        <dbReference type="SAM" id="MobiDB-lite"/>
    </source>
</evidence>
<evidence type="ECO:0000313" key="7">
    <source>
        <dbReference type="EMBL" id="ACY01924.1"/>
    </source>
</evidence>
<evidence type="ECO:0000256" key="3">
    <source>
        <dbReference type="ARBA" id="ARBA00022918"/>
    </source>
</evidence>
<dbReference type="GO" id="GO:0004190">
    <property type="term" value="F:aspartic-type endopeptidase activity"/>
    <property type="evidence" value="ECO:0007669"/>
    <property type="project" value="InterPro"/>
</dbReference>
<dbReference type="EMBL" id="GU057342">
    <property type="protein sequence ID" value="ACY01924.1"/>
    <property type="molecule type" value="Genomic_DNA"/>
</dbReference>
<feature type="domain" description="CCHC-type" evidence="6">
    <location>
        <begin position="268"/>
        <end position="281"/>
    </location>
</feature>
<dbReference type="GO" id="GO:0003964">
    <property type="term" value="F:RNA-directed DNA polymerase activity"/>
    <property type="evidence" value="ECO:0007669"/>
    <property type="project" value="UniProtKB-KW"/>
</dbReference>
<dbReference type="Pfam" id="PF22936">
    <property type="entry name" value="Pol_BBD"/>
    <property type="match status" value="1"/>
</dbReference>
<dbReference type="Pfam" id="PF13976">
    <property type="entry name" value="gag_pre-integrs"/>
    <property type="match status" value="1"/>
</dbReference>
<dbReference type="InterPro" id="IPR012337">
    <property type="entry name" value="RNaseH-like_sf"/>
</dbReference>
<feature type="region of interest" description="Disordered" evidence="5">
    <location>
        <begin position="197"/>
        <end position="263"/>
    </location>
</feature>
<name>E2DMZ1_BETVU</name>
<dbReference type="PANTHER" id="PTHR33325:SF5">
    <property type="entry name" value="TRANSCRIPTION FACTOR INTERACTOR AND REGULATOR CCHC(ZN) FAMILY"/>
    <property type="match status" value="1"/>
</dbReference>
<keyword evidence="4" id="KW-0863">Zinc-finger</keyword>
<dbReference type="SUPFAM" id="SSF53098">
    <property type="entry name" value="Ribonuclease H-like"/>
    <property type="match status" value="1"/>
</dbReference>
<keyword evidence="1" id="KW-0808">Transferase</keyword>
<dbReference type="GO" id="GO:0003676">
    <property type="term" value="F:nucleic acid binding"/>
    <property type="evidence" value="ECO:0007669"/>
    <property type="project" value="InterPro"/>
</dbReference>
<evidence type="ECO:0000259" key="6">
    <source>
        <dbReference type="PROSITE" id="PS50158"/>
    </source>
</evidence>
<proteinExistence type="predicted"/>
<accession>E2DMZ1</accession>
<dbReference type="AlphaFoldDB" id="E2DMZ1"/>
<dbReference type="PANTHER" id="PTHR33325">
    <property type="entry name" value="ZINC FINGER, CCHC-TYPE-RELATED"/>
    <property type="match status" value="1"/>
</dbReference>
<reference evidence="7" key="1">
    <citation type="submission" date="2009-09" db="EMBL/GenBank/DDBJ databases">
        <title>A Sugarbeat Map3k of the Type That Positively Controls R Gene Disease Resistance.</title>
        <authorList>
            <person name="Shao J.Y."/>
            <person name="Kuykendall L.D."/>
            <person name="Naegel R."/>
            <person name="McGrath J.M."/>
        </authorList>
    </citation>
    <scope>NUCLEOTIDE SEQUENCE</scope>
</reference>
<dbReference type="InterPro" id="IPR001969">
    <property type="entry name" value="Aspartic_peptidase_AS"/>
</dbReference>
<dbReference type="InterPro" id="IPR036397">
    <property type="entry name" value="RNaseH_sf"/>
</dbReference>
<feature type="compositionally biased region" description="Basic residues" evidence="5">
    <location>
        <begin position="218"/>
        <end position="236"/>
    </location>
</feature>
<dbReference type="InterPro" id="IPR001878">
    <property type="entry name" value="Znf_CCHC"/>
</dbReference>
<keyword evidence="3" id="KW-0695">RNA-directed DNA polymerase</keyword>
<keyword evidence="4" id="KW-0862">Zinc</keyword>
<dbReference type="GO" id="GO:0008270">
    <property type="term" value="F:zinc ion binding"/>
    <property type="evidence" value="ECO:0007669"/>
    <property type="project" value="UniProtKB-KW"/>
</dbReference>
<keyword evidence="2" id="KW-0548">Nucleotidyltransferase</keyword>
<organism evidence="7">
    <name type="scientific">Beta vulgaris</name>
    <name type="common">Sugar beet</name>
    <dbReference type="NCBI Taxonomy" id="161934"/>
    <lineage>
        <taxon>Eukaryota</taxon>
        <taxon>Viridiplantae</taxon>
        <taxon>Streptophyta</taxon>
        <taxon>Embryophyta</taxon>
        <taxon>Tracheophyta</taxon>
        <taxon>Spermatophyta</taxon>
        <taxon>Magnoliopsida</taxon>
        <taxon>eudicotyledons</taxon>
        <taxon>Gunneridae</taxon>
        <taxon>Pentapetalae</taxon>
        <taxon>Caryophyllales</taxon>
        <taxon>Chenopodiaceae</taxon>
        <taxon>Betoideae</taxon>
        <taxon>Beta</taxon>
    </lineage>
</organism>
<dbReference type="Gene3D" id="3.30.420.10">
    <property type="entry name" value="Ribonuclease H-like superfamily/Ribonuclease H"/>
    <property type="match status" value="1"/>
</dbReference>
<sequence>MEMDAQMNLKAQGLEHTIKEVTTQQGDATTTAASVKIATVQENAKALVLLRHDLHESLKSEYLLVEDPKELWDSPNERYGNHKNVLLPKAHYDWTNLRFQDFKTVSDYNSTLFRIVSLLRYCDHPITEEQMINKTLSTFHASNIILTEQYRFRAFKKYSELISVLLVAEQNNDLLLKNHNLKPTGSSATHEINAIESSNPPEANAIHSGGRGNYNGRGRGRGNYRGRGRGRGRGRFSPRNNNFKHSDKNWGQSSGNQRQTSYKGNDTCHRCGMTGHWGRTCHMNSSEVGTKEQCLLDSGTTHTILKNKEYFSKLTIFQANVSTIFGTAKLIEGSGKACIIFPNGTKLIINDALYSSKSRRNLISFKDVRQNGYHLETMTVNKEEFICLTAEKYGKKYIYEKLPAISSGLYRIDIRPIEINMISNQKLDNRKSFTLWHDRLGHPGTRMMHRIIENSNGHSIKNVKIPRSNELTCSACSLGKMIIRTSINKIATESPMFLERIQGDICGPIHPACGPFRYFMTLIDASTRWSHVSLLSSRNVAFAKLLAQIIRLRTQFPDHTIKKIGKFPQFFTPSSHPPPLMNLQTFSLLPPSSHHPPNFSKFSQNFLSLLPPFYLSIFRYPKQPHSPPDCLPTGEHHSYNFCILVKQ</sequence>
<dbReference type="PROSITE" id="PS00141">
    <property type="entry name" value="ASP_PROTEASE"/>
    <property type="match status" value="1"/>
</dbReference>
<evidence type="ECO:0000256" key="4">
    <source>
        <dbReference type="PROSITE-ProRule" id="PRU00047"/>
    </source>
</evidence>
<dbReference type="PROSITE" id="PS50158">
    <property type="entry name" value="ZF_CCHC"/>
    <property type="match status" value="1"/>
</dbReference>
<dbReference type="InterPro" id="IPR025724">
    <property type="entry name" value="GAG-pre-integrase_dom"/>
</dbReference>
<dbReference type="InterPro" id="IPR054722">
    <property type="entry name" value="PolX-like_BBD"/>
</dbReference>
<evidence type="ECO:0000256" key="2">
    <source>
        <dbReference type="ARBA" id="ARBA00022695"/>
    </source>
</evidence>
<evidence type="ECO:0000256" key="1">
    <source>
        <dbReference type="ARBA" id="ARBA00022679"/>
    </source>
</evidence>
<dbReference type="GO" id="GO:0006508">
    <property type="term" value="P:proteolysis"/>
    <property type="evidence" value="ECO:0007669"/>
    <property type="project" value="InterPro"/>
</dbReference>
<protein>
    <recommendedName>
        <fullName evidence="6">CCHC-type domain-containing protein</fullName>
    </recommendedName>
</protein>
<feature type="compositionally biased region" description="Polar residues" evidence="5">
    <location>
        <begin position="238"/>
        <end position="263"/>
    </location>
</feature>